<proteinExistence type="predicted"/>
<protein>
    <submittedName>
        <fullName evidence="1">Uncharacterized protein</fullName>
    </submittedName>
</protein>
<dbReference type="KEGG" id="tped:TPE_1234"/>
<accession>S6A8F3</accession>
<reference evidence="1 2" key="1">
    <citation type="journal article" date="2013" name="PLoS ONE">
        <title>Genome-Wide Relatedness of Treponema pedis, from Gingiva and Necrotic Skin Lesions of Pigs, with the Human Oral Pathogen Treponema denticola.</title>
        <authorList>
            <person name="Svartstrom O."/>
            <person name="Mushtaq M."/>
            <person name="Pringle M."/>
            <person name="Segerman B."/>
        </authorList>
    </citation>
    <scope>NUCLEOTIDE SEQUENCE [LARGE SCALE GENOMIC DNA]</scope>
    <source>
        <strain evidence="1">T A4</strain>
    </source>
</reference>
<evidence type="ECO:0000313" key="1">
    <source>
        <dbReference type="EMBL" id="AGT43729.1"/>
    </source>
</evidence>
<dbReference type="Proteomes" id="UP000015620">
    <property type="component" value="Chromosome"/>
</dbReference>
<evidence type="ECO:0000313" key="2">
    <source>
        <dbReference type="Proteomes" id="UP000015620"/>
    </source>
</evidence>
<dbReference type="STRING" id="1291379.TPE_1234"/>
<dbReference type="HOGENOM" id="CLU_3278210_0_0_12"/>
<dbReference type="PATRIC" id="fig|1291379.3.peg.1231"/>
<name>S6A8F3_9SPIR</name>
<dbReference type="AlphaFoldDB" id="S6A8F3"/>
<organism evidence="1 2">
    <name type="scientific">Treponema pedis str. T A4</name>
    <dbReference type="NCBI Taxonomy" id="1291379"/>
    <lineage>
        <taxon>Bacteria</taxon>
        <taxon>Pseudomonadati</taxon>
        <taxon>Spirochaetota</taxon>
        <taxon>Spirochaetia</taxon>
        <taxon>Spirochaetales</taxon>
        <taxon>Treponemataceae</taxon>
        <taxon>Treponema</taxon>
    </lineage>
</organism>
<dbReference type="EMBL" id="CP004120">
    <property type="protein sequence ID" value="AGT43729.1"/>
    <property type="molecule type" value="Genomic_DNA"/>
</dbReference>
<keyword evidence="2" id="KW-1185">Reference proteome</keyword>
<gene>
    <name evidence="1" type="ORF">TPE_1234</name>
</gene>
<sequence>MKEKENNFLYPINTRTLEKNVREMYFKITGKNLSKNPFYIS</sequence>